<proteinExistence type="predicted"/>
<name>A0A8J8GQ10_9EURY</name>
<gene>
    <name evidence="2" type="ORF">HT576_10415</name>
    <name evidence="3" type="ORF">HTZ84_11010</name>
</gene>
<dbReference type="RefSeq" id="WP_174680722.1">
    <property type="nucleotide sequence ID" value="NZ_JABUQZ010000001.1"/>
</dbReference>
<feature type="compositionally biased region" description="Polar residues" evidence="1">
    <location>
        <begin position="9"/>
        <end position="21"/>
    </location>
</feature>
<feature type="region of interest" description="Disordered" evidence="1">
    <location>
        <begin position="1"/>
        <end position="21"/>
    </location>
</feature>
<dbReference type="Proteomes" id="UP000728647">
    <property type="component" value="Unassembled WGS sequence"/>
</dbReference>
<dbReference type="AlphaFoldDB" id="A0A8J8GQ10"/>
<keyword evidence="5" id="KW-1185">Reference proteome</keyword>
<reference evidence="2 5" key="1">
    <citation type="submission" date="2020-06" db="EMBL/GenBank/DDBJ databases">
        <title>Haloterrigena sp. nov., an extremely halophilic archaeon isolated from a saline sediment.</title>
        <authorList>
            <person name="Liu B.-B."/>
        </authorList>
    </citation>
    <scope>NUCLEOTIDE SEQUENCE</scope>
    <source>
        <strain evidence="2">SYSU A121-1</strain>
        <strain evidence="3 5">SYSU A558-1</strain>
    </source>
</reference>
<dbReference type="EMBL" id="JABURA010000001">
    <property type="protein sequence ID" value="NUB91430.1"/>
    <property type="molecule type" value="Genomic_DNA"/>
</dbReference>
<comment type="caution">
    <text evidence="2">The sequence shown here is derived from an EMBL/GenBank/DDBJ whole genome shotgun (WGS) entry which is preliminary data.</text>
</comment>
<accession>A0A8J8GQ10</accession>
<sequence>MVAVRSRGVGNQQVASSISHAGTSIERHGLDDYIRSVALADGARLVAIVEGIVVFEMSDRGSGSDSGS</sequence>
<dbReference type="EMBL" id="JABUQZ010000001">
    <property type="protein sequence ID" value="NUC72832.1"/>
    <property type="molecule type" value="Genomic_DNA"/>
</dbReference>
<evidence type="ECO:0000256" key="1">
    <source>
        <dbReference type="SAM" id="MobiDB-lite"/>
    </source>
</evidence>
<evidence type="ECO:0000313" key="5">
    <source>
        <dbReference type="Proteomes" id="UP001016761"/>
    </source>
</evidence>
<evidence type="ECO:0000313" key="2">
    <source>
        <dbReference type="EMBL" id="NUB91430.1"/>
    </source>
</evidence>
<protein>
    <submittedName>
        <fullName evidence="2">Uncharacterized protein</fullName>
    </submittedName>
</protein>
<dbReference type="Proteomes" id="UP001016761">
    <property type="component" value="Unassembled WGS sequence"/>
</dbReference>
<evidence type="ECO:0000313" key="4">
    <source>
        <dbReference type="Proteomes" id="UP000728647"/>
    </source>
</evidence>
<organism evidence="2 4">
    <name type="scientific">Haloterrigena gelatinilytica</name>
    <dbReference type="NCBI Taxonomy" id="2741724"/>
    <lineage>
        <taxon>Archaea</taxon>
        <taxon>Methanobacteriati</taxon>
        <taxon>Methanobacteriota</taxon>
        <taxon>Stenosarchaea group</taxon>
        <taxon>Halobacteria</taxon>
        <taxon>Halobacteriales</taxon>
        <taxon>Natrialbaceae</taxon>
        <taxon>Haloterrigena</taxon>
    </lineage>
</organism>
<evidence type="ECO:0000313" key="3">
    <source>
        <dbReference type="EMBL" id="NUC72832.1"/>
    </source>
</evidence>